<proteinExistence type="predicted"/>
<sequence>MQHNGPKYLRGISGQVLDAMVASVQAKAGDGHVSVETLRGVAQALKSSPEFDAFYQHAYDTLYEAMERQTRIEQRRNALGRLMVHPLAHLLNDETLSREHLPNLFHFFQLSLGDQLAHYAETCNEVLDLVIAEQGDDFAWDDFYAHPDARIVQAKVLWTIVKTFRNFEGRRDWFIKLMQYHPSSISLGQHMFINTPRPPEGHAAPPFGHGEFQVLLSALVSPLAHLSTADKAMLHSALDDFDEAQLNAFLEKLEG</sequence>
<keyword evidence="2" id="KW-1185">Reference proteome</keyword>
<protein>
    <submittedName>
        <fullName evidence="1">Uncharacterized protein</fullName>
    </submittedName>
</protein>
<gene>
    <name evidence="1" type="ORF">C882_3675</name>
</gene>
<comment type="caution">
    <text evidence="1">The sequence shown here is derived from an EMBL/GenBank/DDBJ whole genome shotgun (WGS) entry which is preliminary data.</text>
</comment>
<dbReference type="EMBL" id="ANHY01000006">
    <property type="protein sequence ID" value="EKV31302.1"/>
    <property type="molecule type" value="Genomic_DNA"/>
</dbReference>
<name>K9H174_9PROT</name>
<dbReference type="AlphaFoldDB" id="K9H174"/>
<dbReference type="STRING" id="1238182.C882_3675"/>
<dbReference type="OrthoDB" id="7335416at2"/>
<dbReference type="Proteomes" id="UP000009881">
    <property type="component" value="Unassembled WGS sequence"/>
</dbReference>
<dbReference type="RefSeq" id="WP_009539783.1">
    <property type="nucleotide sequence ID" value="NZ_ANHY01000006.1"/>
</dbReference>
<accession>K9H174</accession>
<evidence type="ECO:0000313" key="1">
    <source>
        <dbReference type="EMBL" id="EKV31302.1"/>
    </source>
</evidence>
<organism evidence="1 2">
    <name type="scientific">Caenispirillum salinarum AK4</name>
    <dbReference type="NCBI Taxonomy" id="1238182"/>
    <lineage>
        <taxon>Bacteria</taxon>
        <taxon>Pseudomonadati</taxon>
        <taxon>Pseudomonadota</taxon>
        <taxon>Alphaproteobacteria</taxon>
        <taxon>Rhodospirillales</taxon>
        <taxon>Novispirillaceae</taxon>
        <taxon>Caenispirillum</taxon>
    </lineage>
</organism>
<reference evidence="1 2" key="1">
    <citation type="journal article" date="2013" name="Genome Announc.">
        <title>Draft Genome Sequence of an Alphaproteobacterium, Caenispirillum salinarum AK4(T), Isolated from a Solar Saltern.</title>
        <authorList>
            <person name="Khatri I."/>
            <person name="Singh A."/>
            <person name="Korpole S."/>
            <person name="Pinnaka A.K."/>
            <person name="Subramanian S."/>
        </authorList>
    </citation>
    <scope>NUCLEOTIDE SEQUENCE [LARGE SCALE GENOMIC DNA]</scope>
    <source>
        <strain evidence="1 2">AK4</strain>
    </source>
</reference>
<dbReference type="eggNOG" id="ENOG5032WCD">
    <property type="taxonomic scope" value="Bacteria"/>
</dbReference>
<evidence type="ECO:0000313" key="2">
    <source>
        <dbReference type="Proteomes" id="UP000009881"/>
    </source>
</evidence>